<dbReference type="EMBL" id="JAAIVB010000078">
    <property type="protein sequence ID" value="NEX64122.1"/>
    <property type="molecule type" value="Genomic_DNA"/>
</dbReference>
<gene>
    <name evidence="3" type="ORF">G3574_23815</name>
</gene>
<dbReference type="AlphaFoldDB" id="A0A6B3SYX6"/>
<keyword evidence="4" id="KW-1185">Reference proteome</keyword>
<organism evidence="3 4">
    <name type="scientific">Noviherbaspirillum galbum</name>
    <dbReference type="NCBI Taxonomy" id="2709383"/>
    <lineage>
        <taxon>Bacteria</taxon>
        <taxon>Pseudomonadati</taxon>
        <taxon>Pseudomonadota</taxon>
        <taxon>Betaproteobacteria</taxon>
        <taxon>Burkholderiales</taxon>
        <taxon>Oxalobacteraceae</taxon>
        <taxon>Noviherbaspirillum</taxon>
    </lineage>
</organism>
<feature type="signal peptide" evidence="2">
    <location>
        <begin position="1"/>
        <end position="34"/>
    </location>
</feature>
<reference evidence="3 4" key="1">
    <citation type="submission" date="2020-02" db="EMBL/GenBank/DDBJ databases">
        <authorList>
            <person name="Kim M.K."/>
        </authorList>
    </citation>
    <scope>NUCLEOTIDE SEQUENCE [LARGE SCALE GENOMIC DNA]</scope>
    <source>
        <strain evidence="3 4">17J57-3</strain>
    </source>
</reference>
<feature type="chain" id="PRO_5025393426" evidence="2">
    <location>
        <begin position="35"/>
        <end position="151"/>
    </location>
</feature>
<dbReference type="Proteomes" id="UP000482155">
    <property type="component" value="Unassembled WGS sequence"/>
</dbReference>
<keyword evidence="2" id="KW-0732">Signal</keyword>
<sequence length="151" mass="16063">MASSRLSTSYLVHIEMKPALLLPLLLLAMTCARAAIQPADADGIPPLINDGPVRIAAERTDANGDAARPGFRIRTGNTTLAYELDHAEDEAPASPPLPRTSPDATEVAQRLLAHLAAPRIEIASLPLRGLEAPVLALLLGALRRRRRQGAS</sequence>
<feature type="region of interest" description="Disordered" evidence="1">
    <location>
        <begin position="85"/>
        <end position="104"/>
    </location>
</feature>
<evidence type="ECO:0000256" key="1">
    <source>
        <dbReference type="SAM" id="MobiDB-lite"/>
    </source>
</evidence>
<accession>A0A6B3SYX6</accession>
<protein>
    <submittedName>
        <fullName evidence="3">Uncharacterized protein</fullName>
    </submittedName>
</protein>
<dbReference type="RefSeq" id="WP_163968040.1">
    <property type="nucleotide sequence ID" value="NZ_JAAIVB010000078.1"/>
</dbReference>
<proteinExistence type="predicted"/>
<comment type="caution">
    <text evidence="3">The sequence shown here is derived from an EMBL/GenBank/DDBJ whole genome shotgun (WGS) entry which is preliminary data.</text>
</comment>
<evidence type="ECO:0000313" key="3">
    <source>
        <dbReference type="EMBL" id="NEX64122.1"/>
    </source>
</evidence>
<evidence type="ECO:0000313" key="4">
    <source>
        <dbReference type="Proteomes" id="UP000482155"/>
    </source>
</evidence>
<evidence type="ECO:0000256" key="2">
    <source>
        <dbReference type="SAM" id="SignalP"/>
    </source>
</evidence>
<name>A0A6B3SYX6_9BURK</name>